<feature type="region of interest" description="Disordered" evidence="1">
    <location>
        <begin position="136"/>
        <end position="174"/>
    </location>
</feature>
<dbReference type="Proteomes" id="UP001345219">
    <property type="component" value="Chromosome 12"/>
</dbReference>
<evidence type="ECO:0000256" key="1">
    <source>
        <dbReference type="SAM" id="MobiDB-lite"/>
    </source>
</evidence>
<reference evidence="2 3" key="1">
    <citation type="journal article" date="2023" name="Hortic Res">
        <title>Pangenome of water caltrop reveals structural variations and asymmetric subgenome divergence after allopolyploidization.</title>
        <authorList>
            <person name="Zhang X."/>
            <person name="Chen Y."/>
            <person name="Wang L."/>
            <person name="Yuan Y."/>
            <person name="Fang M."/>
            <person name="Shi L."/>
            <person name="Lu R."/>
            <person name="Comes H.P."/>
            <person name="Ma Y."/>
            <person name="Chen Y."/>
            <person name="Huang G."/>
            <person name="Zhou Y."/>
            <person name="Zheng Z."/>
            <person name="Qiu Y."/>
        </authorList>
    </citation>
    <scope>NUCLEOTIDE SEQUENCE [LARGE SCALE GENOMIC DNA]</scope>
    <source>
        <tissue evidence="2">Roots</tissue>
    </source>
</reference>
<keyword evidence="3" id="KW-1185">Reference proteome</keyword>
<gene>
    <name evidence="2" type="ORF">SAY87_015306</name>
</gene>
<evidence type="ECO:0000313" key="2">
    <source>
        <dbReference type="EMBL" id="KAK4748720.1"/>
    </source>
</evidence>
<dbReference type="AlphaFoldDB" id="A0AAN7JLW4"/>
<comment type="caution">
    <text evidence="2">The sequence shown here is derived from an EMBL/GenBank/DDBJ whole genome shotgun (WGS) entry which is preliminary data.</text>
</comment>
<feature type="compositionally biased region" description="Polar residues" evidence="1">
    <location>
        <begin position="31"/>
        <end position="40"/>
    </location>
</feature>
<proteinExistence type="predicted"/>
<organism evidence="2 3">
    <name type="scientific">Trapa incisa</name>
    <dbReference type="NCBI Taxonomy" id="236973"/>
    <lineage>
        <taxon>Eukaryota</taxon>
        <taxon>Viridiplantae</taxon>
        <taxon>Streptophyta</taxon>
        <taxon>Embryophyta</taxon>
        <taxon>Tracheophyta</taxon>
        <taxon>Spermatophyta</taxon>
        <taxon>Magnoliopsida</taxon>
        <taxon>eudicotyledons</taxon>
        <taxon>Gunneridae</taxon>
        <taxon>Pentapetalae</taxon>
        <taxon>rosids</taxon>
        <taxon>malvids</taxon>
        <taxon>Myrtales</taxon>
        <taxon>Lythraceae</taxon>
        <taxon>Trapa</taxon>
    </lineage>
</organism>
<feature type="compositionally biased region" description="Basic and acidic residues" evidence="1">
    <location>
        <begin position="1"/>
        <end position="14"/>
    </location>
</feature>
<name>A0AAN7JLW4_9MYRT</name>
<feature type="compositionally biased region" description="Basic and acidic residues" evidence="1">
    <location>
        <begin position="151"/>
        <end position="160"/>
    </location>
</feature>
<protein>
    <submittedName>
        <fullName evidence="2">Uncharacterized protein</fullName>
    </submittedName>
</protein>
<dbReference type="PANTHER" id="PTHR34361">
    <property type="entry name" value="OS08G0157800 PROTEIN"/>
    <property type="match status" value="1"/>
</dbReference>
<dbReference type="PANTHER" id="PTHR34361:SF6">
    <property type="entry name" value="POX DOMAIN-CONTAINING PROTEIN"/>
    <property type="match status" value="1"/>
</dbReference>
<feature type="region of interest" description="Disordered" evidence="1">
    <location>
        <begin position="1"/>
        <end position="84"/>
    </location>
</feature>
<evidence type="ECO:0000313" key="3">
    <source>
        <dbReference type="Proteomes" id="UP001345219"/>
    </source>
</evidence>
<accession>A0AAN7JLW4</accession>
<feature type="compositionally biased region" description="Polar residues" evidence="1">
    <location>
        <begin position="50"/>
        <end position="84"/>
    </location>
</feature>
<sequence length="486" mass="52904">MESTIKRQSSEKSTSRLNPSAEPFTLERRNASQSKTQSFMETVRQKENDPSASTANQSSGNDGDNSCQGSKSLDGSLNSLSGKSTGISKEAVQVRSQPRDHIAVKVSPLVKSMEQINSLGNLRSIKLPSFSMMKPRDSDGAAATDSSLVPFDKDDLNSKEPDEDSPCWRGTNSLSKSPFTPDACTNTKFPENRSEVIATLNPLAPQYIPQSYERRLNLNGCGSSNADEIQELNGELSTENEAGKLCLHSHEAVPSLPEETLASNGKMVAGRVLQVPMNDFEDVSVDRAPLRIDEYISLCSSLDAKLVIDVMHEFSMILVKKCSENQSLGEPQLTKIEGIIQNLSLCKGPERSCNPPNNSSDALELEAPTETDFCYQIPNMDIHPNGSTAVITQPVVDDLGYCSLLKPDSALVANKMLDPCTFIGNIGAEIAQADSNASGDVHEMDQQVPLQALVYKNLWLHTMEELHSMKLMWPRIAKPGVGKLSG</sequence>
<dbReference type="EMBL" id="JAXIOK010000019">
    <property type="protein sequence ID" value="KAK4748720.1"/>
    <property type="molecule type" value="Genomic_DNA"/>
</dbReference>